<proteinExistence type="predicted"/>
<protein>
    <submittedName>
        <fullName evidence="1">Uncharacterized protein</fullName>
    </submittedName>
</protein>
<organism evidence="1 2">
    <name type="scientific">Ameca splendens</name>
    <dbReference type="NCBI Taxonomy" id="208324"/>
    <lineage>
        <taxon>Eukaryota</taxon>
        <taxon>Metazoa</taxon>
        <taxon>Chordata</taxon>
        <taxon>Craniata</taxon>
        <taxon>Vertebrata</taxon>
        <taxon>Euteleostomi</taxon>
        <taxon>Actinopterygii</taxon>
        <taxon>Neopterygii</taxon>
        <taxon>Teleostei</taxon>
        <taxon>Neoteleostei</taxon>
        <taxon>Acanthomorphata</taxon>
        <taxon>Ovalentaria</taxon>
        <taxon>Atherinomorphae</taxon>
        <taxon>Cyprinodontiformes</taxon>
        <taxon>Goodeidae</taxon>
        <taxon>Ameca</taxon>
    </lineage>
</organism>
<feature type="non-terminal residue" evidence="1">
    <location>
        <position position="1"/>
    </location>
</feature>
<gene>
    <name evidence="1" type="ORF">AMECASPLE_009004</name>
</gene>
<evidence type="ECO:0000313" key="2">
    <source>
        <dbReference type="Proteomes" id="UP001469553"/>
    </source>
</evidence>
<dbReference type="EMBL" id="JAHRIP010019304">
    <property type="protein sequence ID" value="MEQ2287093.1"/>
    <property type="molecule type" value="Genomic_DNA"/>
</dbReference>
<keyword evidence="2" id="KW-1185">Reference proteome</keyword>
<evidence type="ECO:0000313" key="1">
    <source>
        <dbReference type="EMBL" id="MEQ2287093.1"/>
    </source>
</evidence>
<dbReference type="Proteomes" id="UP001469553">
    <property type="component" value="Unassembled WGS sequence"/>
</dbReference>
<accession>A0ABV0XZZ6</accession>
<name>A0ABV0XZZ6_9TELE</name>
<sequence>INWFEFPARASQSTSVLHSGAGQSPSSVNWDWSEWWRSAWRGGTQQRHKLCKSIVTLSALRMVCFPLQITAPHTGLAYFLRGYCVDVNISGNSAGF</sequence>
<comment type="caution">
    <text evidence="1">The sequence shown here is derived from an EMBL/GenBank/DDBJ whole genome shotgun (WGS) entry which is preliminary data.</text>
</comment>
<reference evidence="1 2" key="1">
    <citation type="submission" date="2021-06" db="EMBL/GenBank/DDBJ databases">
        <authorList>
            <person name="Palmer J.M."/>
        </authorList>
    </citation>
    <scope>NUCLEOTIDE SEQUENCE [LARGE SCALE GENOMIC DNA]</scope>
    <source>
        <strain evidence="1 2">AS_MEX2019</strain>
        <tissue evidence="1">Muscle</tissue>
    </source>
</reference>